<name>A0ABY4DZC7_9NEIS</name>
<reference evidence="2 3" key="1">
    <citation type="journal article" date="2022" name="Res Sq">
        <title>Evolution of multicellular longitudinally dividing oral cavity symbionts (Neisseriaceae).</title>
        <authorList>
            <person name="Nyongesa S."/>
            <person name="Weber P."/>
            <person name="Bernet E."/>
            <person name="Pullido F."/>
            <person name="Nieckarz M."/>
            <person name="Delaby M."/>
            <person name="Nieves C."/>
            <person name="Viehboeck T."/>
            <person name="Krause N."/>
            <person name="Rivera-Millot A."/>
            <person name="Nakamura A."/>
            <person name="Vischer N."/>
            <person name="VanNieuwenhze M."/>
            <person name="Brun Y."/>
            <person name="Cava F."/>
            <person name="Bulgheresi S."/>
            <person name="Veyrier F."/>
        </authorList>
    </citation>
    <scope>NUCLEOTIDE SEQUENCE [LARGE SCALE GENOMIC DNA]</scope>
    <source>
        <strain evidence="2 3">SN4</strain>
    </source>
</reference>
<accession>A0ABY4DZC7</accession>
<evidence type="ECO:0000313" key="2">
    <source>
        <dbReference type="EMBL" id="UOO88884.1"/>
    </source>
</evidence>
<evidence type="ECO:0000313" key="3">
    <source>
        <dbReference type="Proteomes" id="UP000832011"/>
    </source>
</evidence>
<gene>
    <name evidence="2" type="ORF">LVJ82_15715</name>
</gene>
<feature type="signal peptide" evidence="1">
    <location>
        <begin position="1"/>
        <end position="21"/>
    </location>
</feature>
<dbReference type="RefSeq" id="WP_147645452.1">
    <property type="nucleotide sequence ID" value="NZ_CABKVG010000010.1"/>
</dbReference>
<organism evidence="2 3">
    <name type="scientific">Vitreoscilla massiliensis</name>
    <dbReference type="NCBI Taxonomy" id="1689272"/>
    <lineage>
        <taxon>Bacteria</taxon>
        <taxon>Pseudomonadati</taxon>
        <taxon>Pseudomonadota</taxon>
        <taxon>Betaproteobacteria</taxon>
        <taxon>Neisseriales</taxon>
        <taxon>Neisseriaceae</taxon>
        <taxon>Vitreoscilla</taxon>
    </lineage>
</organism>
<dbReference type="Proteomes" id="UP000832011">
    <property type="component" value="Chromosome"/>
</dbReference>
<sequence>MKNAIWMAGLCLILTACGAQTVEQVVGDLKAKKMKDGDAIVVTGTVAAVALQPEPFVMLHGSDKNNALYALLSAEQAKSVQVGQKVSVDCRNINHQANGKGVLVTSRNCVLQ</sequence>
<feature type="chain" id="PRO_5046171648" description="Lipoprotein" evidence="1">
    <location>
        <begin position="22"/>
        <end position="112"/>
    </location>
</feature>
<evidence type="ECO:0000256" key="1">
    <source>
        <dbReference type="SAM" id="SignalP"/>
    </source>
</evidence>
<dbReference type="PROSITE" id="PS51257">
    <property type="entry name" value="PROKAR_LIPOPROTEIN"/>
    <property type="match status" value="1"/>
</dbReference>
<evidence type="ECO:0008006" key="4">
    <source>
        <dbReference type="Google" id="ProtNLM"/>
    </source>
</evidence>
<keyword evidence="3" id="KW-1185">Reference proteome</keyword>
<protein>
    <recommendedName>
        <fullName evidence="4">Lipoprotein</fullName>
    </recommendedName>
</protein>
<proteinExistence type="predicted"/>
<keyword evidence="1" id="KW-0732">Signal</keyword>
<dbReference type="EMBL" id="CP091511">
    <property type="protein sequence ID" value="UOO88884.1"/>
    <property type="molecule type" value="Genomic_DNA"/>
</dbReference>